<keyword evidence="6 13" id="KW-0812">Transmembrane</keyword>
<evidence type="ECO:0000256" key="13">
    <source>
        <dbReference type="SAM" id="Phobius"/>
    </source>
</evidence>
<dbReference type="InterPro" id="IPR005828">
    <property type="entry name" value="MFS_sugar_transport-like"/>
</dbReference>
<keyword evidence="12 13" id="KW-0472">Membrane</keyword>
<keyword evidence="17" id="KW-1185">Reference proteome</keyword>
<dbReference type="InterPro" id="IPR011009">
    <property type="entry name" value="Kinase-like_dom_sf"/>
</dbReference>
<dbReference type="EMBL" id="VEPZ02000994">
    <property type="protein sequence ID" value="KAE8704245.1"/>
    <property type="molecule type" value="Genomic_DNA"/>
</dbReference>
<keyword evidence="7" id="KW-0547">Nucleotide-binding</keyword>
<dbReference type="Gene3D" id="1.20.1250.20">
    <property type="entry name" value="MFS general substrate transporter like domains"/>
    <property type="match status" value="2"/>
</dbReference>
<organism evidence="16 17">
    <name type="scientific">Hibiscus syriacus</name>
    <name type="common">Rose of Sharon</name>
    <dbReference type="NCBI Taxonomy" id="106335"/>
    <lineage>
        <taxon>Eukaryota</taxon>
        <taxon>Viridiplantae</taxon>
        <taxon>Streptophyta</taxon>
        <taxon>Embryophyta</taxon>
        <taxon>Tracheophyta</taxon>
        <taxon>Spermatophyta</taxon>
        <taxon>Magnoliopsida</taxon>
        <taxon>eudicotyledons</taxon>
        <taxon>Gunneridae</taxon>
        <taxon>Pentapetalae</taxon>
        <taxon>rosids</taxon>
        <taxon>malvids</taxon>
        <taxon>Malvales</taxon>
        <taxon>Malvaceae</taxon>
        <taxon>Malvoideae</taxon>
        <taxon>Hibiscus</taxon>
    </lineage>
</organism>
<dbReference type="PROSITE" id="PS00071">
    <property type="entry name" value="GAPDH"/>
    <property type="match status" value="1"/>
</dbReference>
<dbReference type="GO" id="GO:0016620">
    <property type="term" value="F:oxidoreductase activity, acting on the aldehyde or oxo group of donors, NAD or NADP as acceptor"/>
    <property type="evidence" value="ECO:0007669"/>
    <property type="project" value="InterPro"/>
</dbReference>
<keyword evidence="11" id="KW-0560">Oxidoreductase</keyword>
<keyword evidence="8 16" id="KW-0418">Kinase</keyword>
<dbReference type="InterPro" id="IPR045133">
    <property type="entry name" value="IRE1/2-like"/>
</dbReference>
<evidence type="ECO:0000256" key="8">
    <source>
        <dbReference type="ARBA" id="ARBA00022777"/>
    </source>
</evidence>
<evidence type="ECO:0000256" key="5">
    <source>
        <dbReference type="ARBA" id="ARBA00022679"/>
    </source>
</evidence>
<dbReference type="SUPFAM" id="SSF51735">
    <property type="entry name" value="NAD(P)-binding Rossmann-fold domains"/>
    <property type="match status" value="1"/>
</dbReference>
<evidence type="ECO:0000256" key="11">
    <source>
        <dbReference type="ARBA" id="ARBA00023002"/>
    </source>
</evidence>
<dbReference type="GO" id="GO:0004521">
    <property type="term" value="F:RNA endonuclease activity"/>
    <property type="evidence" value="ECO:0007669"/>
    <property type="project" value="InterPro"/>
</dbReference>
<dbReference type="PRINTS" id="PR00078">
    <property type="entry name" value="G3PDHDRGNASE"/>
</dbReference>
<name>A0A6A3ALZ5_HIBSY</name>
<sequence length="951" mass="104536">MGENMKGAALVVIAAMIGNFLQGWDNATIVGAAVYIKKDLNLGASLEGLVVAMSLIGATAITTCSRPLSDWLSRRSMLIISSLLYFVSDLVMLWSPNVYFLCIVRLLDGSGIVKGRCSRRNRFFRDCVAGKMSQGLGIGGETSIEEYRITPADKLDEGQESITDKDKIILYGPQKEMSWVTKPVTGQSVLDLAYRQESMVNQNVPLMVPVVTLFGSVQEKSPDKESNHFVNFESMFSTTEPQVRNERWDEEIVQWEVEDSVAGSDSDDNLRRPLVSRQIASPGSTPTIRRHSTPMQDVAELVGGTGIGEGWQLAWKWSKTETPGNDMPAEGEFIQVVALVSQLALYSKELKDQPPVGPAMLSGINEVLNYTPQILGETGVEVLLSNLRLGSNSASFLISAFTTLLMLPCIGVAMKLMDISGRRRLLLTTISVVIVSLIILVLSVIVKLSTVVNAAISTACVVLYLCFFVMGYRPIPNILCSEIFPTRVRGLCIAICALTAWIGDIIVSYSMPVMSPETKGMPLEVITEFFTVGAQQDAATKNEGETVAKLKVAINRFGRIGQNLGGTETVIVCRLKYPICLRHGDGWVRFINRGIRLRTQASHVLKYDSMLGTFKTDVKIVDNETVSVDDIPTYVVGVNEGGYDHDVANIISNASCTTNCLAPFLKVMDEEFGIVKGTMTTTHSHTRDQRIFDASHRDLRRARTAALNIVPTSTGAAKGNGRRIGKLLVSNKEIAKGSNGTIVLEGIYDGRPVAVKRLAQTHHDVALKDSQNLIASDQHPNIVTWYGVEYDQDFVSLSLERCTCSLNDLIYLCSESFQNRVKDEDSNFFNEYNVQLHSVMENIKDVELWKPNGHPSPHLLKLMWKKPICAKLSDLGISKCLTGNMSSLTRGSTGYGSSGRQAPEQLRQGRQTRAVDLFSLACVLFFSITGGKHPYGDGIERDVNIVTRVVK</sequence>
<dbReference type="InterPro" id="IPR020846">
    <property type="entry name" value="MFS_dom"/>
</dbReference>
<reference evidence="16" key="1">
    <citation type="submission" date="2019-09" db="EMBL/GenBank/DDBJ databases">
        <title>Draft genome information of white flower Hibiscus syriacus.</title>
        <authorList>
            <person name="Kim Y.-M."/>
        </authorList>
    </citation>
    <scope>NUCLEOTIDE SEQUENCE [LARGE SCALE GENOMIC DNA]</scope>
    <source>
        <strain evidence="16">YM2019G1</strain>
    </source>
</reference>
<feature type="domain" description="Protein kinase" evidence="14">
    <location>
        <begin position="728"/>
        <end position="951"/>
    </location>
</feature>
<dbReference type="AlphaFoldDB" id="A0A6A3ALZ5"/>
<keyword evidence="4" id="KW-0723">Serine/threonine-protein kinase</keyword>
<feature type="transmembrane region" description="Helical" evidence="13">
    <location>
        <begin position="491"/>
        <end position="511"/>
    </location>
</feature>
<feature type="domain" description="Major facilitator superfamily (MFS) profile" evidence="15">
    <location>
        <begin position="11"/>
        <end position="545"/>
    </location>
</feature>
<dbReference type="Gene3D" id="3.40.50.720">
    <property type="entry name" value="NAD(P)-binding Rossmann-like Domain"/>
    <property type="match status" value="2"/>
</dbReference>
<dbReference type="InterPro" id="IPR036259">
    <property type="entry name" value="MFS_trans_sf"/>
</dbReference>
<dbReference type="InterPro" id="IPR036291">
    <property type="entry name" value="NAD(P)-bd_dom_sf"/>
</dbReference>
<feature type="transmembrane region" description="Helical" evidence="13">
    <location>
        <begin position="394"/>
        <end position="413"/>
    </location>
</feature>
<evidence type="ECO:0000256" key="2">
    <source>
        <dbReference type="ARBA" id="ARBA00007406"/>
    </source>
</evidence>
<evidence type="ECO:0000313" key="16">
    <source>
        <dbReference type="EMBL" id="KAE8704245.1"/>
    </source>
</evidence>
<dbReference type="GO" id="GO:0051082">
    <property type="term" value="F:unfolded protein binding"/>
    <property type="evidence" value="ECO:0007669"/>
    <property type="project" value="TreeGrafter"/>
</dbReference>
<dbReference type="GO" id="GO:0022857">
    <property type="term" value="F:transmembrane transporter activity"/>
    <property type="evidence" value="ECO:0007669"/>
    <property type="project" value="InterPro"/>
</dbReference>
<gene>
    <name evidence="16" type="ORF">F3Y22_tig00110458pilonHSYRG00305</name>
</gene>
<dbReference type="Pfam" id="PF00083">
    <property type="entry name" value="Sugar_tr"/>
    <property type="match status" value="2"/>
</dbReference>
<dbReference type="SUPFAM" id="SSF103473">
    <property type="entry name" value="MFS general substrate transporter"/>
    <property type="match status" value="2"/>
</dbReference>
<dbReference type="GO" id="GO:1990604">
    <property type="term" value="C:IRE1-TRAF2-ASK1 complex"/>
    <property type="evidence" value="ECO:0007669"/>
    <property type="project" value="TreeGrafter"/>
</dbReference>
<dbReference type="SMART" id="SM00220">
    <property type="entry name" value="S_TKc"/>
    <property type="match status" value="1"/>
</dbReference>
<feature type="transmembrane region" description="Helical" evidence="13">
    <location>
        <begin position="76"/>
        <end position="95"/>
    </location>
</feature>
<dbReference type="GO" id="GO:0051287">
    <property type="term" value="F:NAD binding"/>
    <property type="evidence" value="ECO:0007669"/>
    <property type="project" value="InterPro"/>
</dbReference>
<dbReference type="InterPro" id="IPR020830">
    <property type="entry name" value="GlycerAld_3-P_DH_AS"/>
</dbReference>
<dbReference type="EC" id="2.7.11.1" evidence="3"/>
<dbReference type="InterPro" id="IPR000719">
    <property type="entry name" value="Prot_kinase_dom"/>
</dbReference>
<evidence type="ECO:0000256" key="6">
    <source>
        <dbReference type="ARBA" id="ARBA00022692"/>
    </source>
</evidence>
<dbReference type="InterPro" id="IPR020831">
    <property type="entry name" value="GlycerAld/Erythrose_P_DH"/>
</dbReference>
<protein>
    <recommendedName>
        <fullName evidence="3">non-specific serine/threonine protein kinase</fullName>
        <ecNumber evidence="3">2.7.11.1</ecNumber>
    </recommendedName>
</protein>
<feature type="transmembrane region" description="Helical" evidence="13">
    <location>
        <begin position="42"/>
        <end position="64"/>
    </location>
</feature>
<evidence type="ECO:0000259" key="15">
    <source>
        <dbReference type="PROSITE" id="PS50850"/>
    </source>
</evidence>
<evidence type="ECO:0000256" key="4">
    <source>
        <dbReference type="ARBA" id="ARBA00022527"/>
    </source>
</evidence>
<dbReference type="Proteomes" id="UP000436088">
    <property type="component" value="Unassembled WGS sequence"/>
</dbReference>
<dbReference type="GO" id="GO:0004674">
    <property type="term" value="F:protein serine/threonine kinase activity"/>
    <property type="evidence" value="ECO:0007669"/>
    <property type="project" value="UniProtKB-KW"/>
</dbReference>
<dbReference type="Pfam" id="PF02800">
    <property type="entry name" value="Gp_dh_C"/>
    <property type="match status" value="1"/>
</dbReference>
<evidence type="ECO:0000256" key="7">
    <source>
        <dbReference type="ARBA" id="ARBA00022741"/>
    </source>
</evidence>
<accession>A0A6A3ALZ5</accession>
<comment type="caution">
    <text evidence="16">The sequence shown here is derived from an EMBL/GenBank/DDBJ whole genome shotgun (WGS) entry which is preliminary data.</text>
</comment>
<dbReference type="InterPro" id="IPR020828">
    <property type="entry name" value="GlycerAld_3-P_DH_NAD(P)-bd"/>
</dbReference>
<keyword evidence="5" id="KW-0808">Transferase</keyword>
<keyword evidence="9" id="KW-0067">ATP-binding</keyword>
<dbReference type="GO" id="GO:0005524">
    <property type="term" value="F:ATP binding"/>
    <property type="evidence" value="ECO:0007669"/>
    <property type="project" value="UniProtKB-KW"/>
</dbReference>
<dbReference type="PANTHER" id="PTHR13954:SF27">
    <property type="entry name" value="SERINE_THREONINE-PROTEIN KINASE_ENDORIBONUCLEASE IRE1B"/>
    <property type="match status" value="1"/>
</dbReference>
<feature type="transmembrane region" description="Helical" evidence="13">
    <location>
        <begin position="451"/>
        <end position="470"/>
    </location>
</feature>
<evidence type="ECO:0000256" key="3">
    <source>
        <dbReference type="ARBA" id="ARBA00012513"/>
    </source>
</evidence>
<comment type="subcellular location">
    <subcellularLocation>
        <location evidence="1">Membrane</location>
        <topology evidence="1">Multi-pass membrane protein</topology>
    </subcellularLocation>
</comment>
<dbReference type="Gene3D" id="1.10.510.10">
    <property type="entry name" value="Transferase(Phosphotransferase) domain 1"/>
    <property type="match status" value="2"/>
</dbReference>
<dbReference type="GO" id="GO:0036498">
    <property type="term" value="P:IRE1-mediated unfolded protein response"/>
    <property type="evidence" value="ECO:0007669"/>
    <property type="project" value="TreeGrafter"/>
</dbReference>
<evidence type="ECO:0000313" key="17">
    <source>
        <dbReference type="Proteomes" id="UP000436088"/>
    </source>
</evidence>
<dbReference type="PANTHER" id="PTHR13954">
    <property type="entry name" value="IRE1-RELATED"/>
    <property type="match status" value="1"/>
</dbReference>
<feature type="transmembrane region" description="Helical" evidence="13">
    <location>
        <begin position="425"/>
        <end position="445"/>
    </location>
</feature>
<keyword evidence="10 13" id="KW-1133">Transmembrane helix</keyword>
<evidence type="ECO:0000256" key="12">
    <source>
        <dbReference type="ARBA" id="ARBA00023136"/>
    </source>
</evidence>
<evidence type="ECO:0000259" key="14">
    <source>
        <dbReference type="PROSITE" id="PS50011"/>
    </source>
</evidence>
<dbReference type="PROSITE" id="PS50850">
    <property type="entry name" value="MFS"/>
    <property type="match status" value="1"/>
</dbReference>
<dbReference type="SUPFAM" id="SSF56112">
    <property type="entry name" value="Protein kinase-like (PK-like)"/>
    <property type="match status" value="1"/>
</dbReference>
<dbReference type="Pfam" id="PF00069">
    <property type="entry name" value="Pkinase"/>
    <property type="match status" value="1"/>
</dbReference>
<dbReference type="SUPFAM" id="SSF55347">
    <property type="entry name" value="Glyceraldehyde-3-phosphate dehydrogenase-like, C-terminal domain"/>
    <property type="match status" value="1"/>
</dbReference>
<proteinExistence type="inferred from homology"/>
<dbReference type="SMART" id="SM00846">
    <property type="entry name" value="Gp_dh_N"/>
    <property type="match status" value="1"/>
</dbReference>
<evidence type="ECO:0000256" key="9">
    <source>
        <dbReference type="ARBA" id="ARBA00022840"/>
    </source>
</evidence>
<dbReference type="FunFam" id="3.30.200.20:FF:000077">
    <property type="entry name" value="Putative Serine/threonine-protein kinase/endoribonuclease IRE1"/>
    <property type="match status" value="1"/>
</dbReference>
<comment type="similarity">
    <text evidence="2">Belongs to the glyceraldehyde-3-phosphate dehydrogenase family.</text>
</comment>
<evidence type="ECO:0000256" key="10">
    <source>
        <dbReference type="ARBA" id="ARBA00022989"/>
    </source>
</evidence>
<dbReference type="InterPro" id="IPR020829">
    <property type="entry name" value="GlycerAld_3-P_DH_cat"/>
</dbReference>
<dbReference type="PROSITE" id="PS50011">
    <property type="entry name" value="PROTEIN_KINASE_DOM"/>
    <property type="match status" value="1"/>
</dbReference>
<evidence type="ECO:0000256" key="1">
    <source>
        <dbReference type="ARBA" id="ARBA00004141"/>
    </source>
</evidence>